<reference evidence="9 10" key="1">
    <citation type="submission" date="2016-10" db="EMBL/GenBank/DDBJ databases">
        <title>Arsenicibacter rosenii gen. nov., sp. nov., an efficient arsenic-methylating bacterium isolated from an arsenic-contaminated paddy soil.</title>
        <authorList>
            <person name="Huang K."/>
        </authorList>
    </citation>
    <scope>NUCLEOTIDE SEQUENCE [LARGE SCALE GENOMIC DNA]</scope>
    <source>
        <strain evidence="9 10">SM-1</strain>
    </source>
</reference>
<comment type="caution">
    <text evidence="9">The sequence shown here is derived from an EMBL/GenBank/DDBJ whole genome shotgun (WGS) entry which is preliminary data.</text>
</comment>
<dbReference type="Proteomes" id="UP000181790">
    <property type="component" value="Unassembled WGS sequence"/>
</dbReference>
<dbReference type="AlphaFoldDB" id="A0A1S2VJH2"/>
<dbReference type="HAMAP" id="MF_00422">
    <property type="entry name" value="SecE"/>
    <property type="match status" value="1"/>
</dbReference>
<keyword evidence="2 8" id="KW-0813">Transport</keyword>
<comment type="similarity">
    <text evidence="8">Belongs to the SecE/SEC61-gamma family.</text>
</comment>
<dbReference type="InterPro" id="IPR001901">
    <property type="entry name" value="Translocase_SecE/Sec61-g"/>
</dbReference>
<keyword evidence="8" id="KW-1003">Cell membrane</keyword>
<comment type="subcellular location">
    <subcellularLocation>
        <location evidence="8">Cell membrane</location>
        <topology evidence="8">Single-pass membrane protein</topology>
    </subcellularLocation>
    <subcellularLocation>
        <location evidence="1">Membrane</location>
    </subcellularLocation>
</comment>
<protein>
    <recommendedName>
        <fullName evidence="8">Protein translocase subunit SecE</fullName>
    </recommendedName>
</protein>
<sequence>MDKFISFLKDSWEEFQHNVTWPKFSELQASSTLVLVASLVFALVVGLIDFLFENALNAFYQSF</sequence>
<dbReference type="GO" id="GO:0005886">
    <property type="term" value="C:plasma membrane"/>
    <property type="evidence" value="ECO:0007669"/>
    <property type="project" value="UniProtKB-SubCell"/>
</dbReference>
<evidence type="ECO:0000313" key="9">
    <source>
        <dbReference type="EMBL" id="OIN58904.1"/>
    </source>
</evidence>
<comment type="function">
    <text evidence="8">Essential subunit of the Sec protein translocation channel SecYEG. Clamps together the 2 halves of SecY. May contact the channel plug during translocation.</text>
</comment>
<evidence type="ECO:0000256" key="7">
    <source>
        <dbReference type="ARBA" id="ARBA00023136"/>
    </source>
</evidence>
<proteinExistence type="inferred from homology"/>
<keyword evidence="6 8" id="KW-0811">Translocation</keyword>
<dbReference type="NCBIfam" id="TIGR00964">
    <property type="entry name" value="secE_bact"/>
    <property type="match status" value="1"/>
</dbReference>
<dbReference type="InterPro" id="IPR005807">
    <property type="entry name" value="SecE_bac"/>
</dbReference>
<dbReference type="EMBL" id="MORL01000005">
    <property type="protein sequence ID" value="OIN58904.1"/>
    <property type="molecule type" value="Genomic_DNA"/>
</dbReference>
<dbReference type="GO" id="GO:0008320">
    <property type="term" value="F:protein transmembrane transporter activity"/>
    <property type="evidence" value="ECO:0007669"/>
    <property type="project" value="UniProtKB-UniRule"/>
</dbReference>
<evidence type="ECO:0000256" key="1">
    <source>
        <dbReference type="ARBA" id="ARBA00004370"/>
    </source>
</evidence>
<accession>A0A1S2VJH2</accession>
<dbReference type="GO" id="GO:0043952">
    <property type="term" value="P:protein transport by the Sec complex"/>
    <property type="evidence" value="ECO:0007669"/>
    <property type="project" value="UniProtKB-UniRule"/>
</dbReference>
<dbReference type="GO" id="GO:0065002">
    <property type="term" value="P:intracellular protein transmembrane transport"/>
    <property type="evidence" value="ECO:0007669"/>
    <property type="project" value="UniProtKB-UniRule"/>
</dbReference>
<evidence type="ECO:0000256" key="6">
    <source>
        <dbReference type="ARBA" id="ARBA00023010"/>
    </source>
</evidence>
<evidence type="ECO:0000313" key="10">
    <source>
        <dbReference type="Proteomes" id="UP000181790"/>
    </source>
</evidence>
<keyword evidence="3 8" id="KW-0812">Transmembrane</keyword>
<evidence type="ECO:0000256" key="3">
    <source>
        <dbReference type="ARBA" id="ARBA00022692"/>
    </source>
</evidence>
<evidence type="ECO:0000256" key="5">
    <source>
        <dbReference type="ARBA" id="ARBA00022989"/>
    </source>
</evidence>
<gene>
    <name evidence="8" type="primary">secE</name>
    <name evidence="9" type="ORF">BLX24_11795</name>
</gene>
<dbReference type="InterPro" id="IPR038379">
    <property type="entry name" value="SecE_sf"/>
</dbReference>
<name>A0A1S2VJH2_9BACT</name>
<dbReference type="RefSeq" id="WP_071503355.1">
    <property type="nucleotide sequence ID" value="NZ_MORL01000005.1"/>
</dbReference>
<keyword evidence="7 8" id="KW-0472">Membrane</keyword>
<dbReference type="Pfam" id="PF00584">
    <property type="entry name" value="SecE"/>
    <property type="match status" value="1"/>
</dbReference>
<evidence type="ECO:0000256" key="2">
    <source>
        <dbReference type="ARBA" id="ARBA00022448"/>
    </source>
</evidence>
<feature type="transmembrane region" description="Helical" evidence="8">
    <location>
        <begin position="32"/>
        <end position="52"/>
    </location>
</feature>
<keyword evidence="5 8" id="KW-1133">Transmembrane helix</keyword>
<keyword evidence="4 8" id="KW-0653">Protein transport</keyword>
<keyword evidence="10" id="KW-1185">Reference proteome</keyword>
<organism evidence="9 10">
    <name type="scientific">Arsenicibacter rosenii</name>
    <dbReference type="NCBI Taxonomy" id="1750698"/>
    <lineage>
        <taxon>Bacteria</taxon>
        <taxon>Pseudomonadati</taxon>
        <taxon>Bacteroidota</taxon>
        <taxon>Cytophagia</taxon>
        <taxon>Cytophagales</taxon>
        <taxon>Spirosomataceae</taxon>
        <taxon>Arsenicibacter</taxon>
    </lineage>
</organism>
<evidence type="ECO:0000256" key="8">
    <source>
        <dbReference type="HAMAP-Rule" id="MF_00422"/>
    </source>
</evidence>
<evidence type="ECO:0000256" key="4">
    <source>
        <dbReference type="ARBA" id="ARBA00022927"/>
    </source>
</evidence>
<dbReference type="GO" id="GO:0006605">
    <property type="term" value="P:protein targeting"/>
    <property type="evidence" value="ECO:0007669"/>
    <property type="project" value="UniProtKB-UniRule"/>
</dbReference>
<dbReference type="GO" id="GO:0009306">
    <property type="term" value="P:protein secretion"/>
    <property type="evidence" value="ECO:0007669"/>
    <property type="project" value="UniProtKB-UniRule"/>
</dbReference>
<comment type="subunit">
    <text evidence="8">Component of the Sec protein translocase complex. Heterotrimer consisting of SecY, SecE and SecG subunits. The heterotrimers can form oligomers, although 1 heterotrimer is thought to be able to translocate proteins. Interacts with the ribosome. Interacts with SecDF, and other proteins may be involved. Interacts with SecA.</text>
</comment>
<dbReference type="Gene3D" id="1.20.5.1030">
    <property type="entry name" value="Preprotein translocase secy subunit"/>
    <property type="match status" value="1"/>
</dbReference>